<evidence type="ECO:0000313" key="1">
    <source>
        <dbReference type="EMBL" id="MFC5846709.1"/>
    </source>
</evidence>
<dbReference type="EMBL" id="JBHSOH010000001">
    <property type="protein sequence ID" value="MFC5846709.1"/>
    <property type="molecule type" value="Genomic_DNA"/>
</dbReference>
<comment type="caution">
    <text evidence="1">The sequence shown here is derived from an EMBL/GenBank/DDBJ whole genome shotgun (WGS) entry which is preliminary data.</text>
</comment>
<reference evidence="2" key="1">
    <citation type="journal article" date="2019" name="Int. J. Syst. Evol. Microbiol.">
        <title>The Global Catalogue of Microorganisms (GCM) 10K type strain sequencing project: providing services to taxonomists for standard genome sequencing and annotation.</title>
        <authorList>
            <consortium name="The Broad Institute Genomics Platform"/>
            <consortium name="The Broad Institute Genome Sequencing Center for Infectious Disease"/>
            <person name="Wu L."/>
            <person name="Ma J."/>
        </authorList>
    </citation>
    <scope>NUCLEOTIDE SEQUENCE [LARGE SCALE GENOMIC DNA]</scope>
    <source>
        <strain evidence="2">CGMCC 1.15053</strain>
    </source>
</reference>
<proteinExistence type="predicted"/>
<protein>
    <submittedName>
        <fullName evidence="1">Uncharacterized protein</fullName>
    </submittedName>
</protein>
<gene>
    <name evidence="1" type="ORF">ACFPQ6_00160</name>
</gene>
<name>A0ABW1DEI9_9DEIO</name>
<keyword evidence="2" id="KW-1185">Reference proteome</keyword>
<evidence type="ECO:0000313" key="2">
    <source>
        <dbReference type="Proteomes" id="UP001595979"/>
    </source>
</evidence>
<sequence length="209" mass="22959">MSGDPLAGYDLTDPASAGPLLEVVRALDAERTVAYRALMAALPPELRDAVHALLDVASHRDRVTGVRLALQAQDGVRRAAAHMAQQKAESAAIRAARALKVKPRQVAPPPPAPPARVVVKPDWDYKPVEQPARKRGEVVTHSPLSVEVVARAVEELVRRRGPCQKPEVSAALPQNMRAYLSDAYRHLHSSRRVEVDGWQLRLWPSRGVR</sequence>
<organism evidence="1 2">
    <name type="scientific">Deinococcus petrolearius</name>
    <dbReference type="NCBI Taxonomy" id="1751295"/>
    <lineage>
        <taxon>Bacteria</taxon>
        <taxon>Thermotogati</taxon>
        <taxon>Deinococcota</taxon>
        <taxon>Deinococci</taxon>
        <taxon>Deinococcales</taxon>
        <taxon>Deinococcaceae</taxon>
        <taxon>Deinococcus</taxon>
    </lineage>
</organism>
<dbReference type="Proteomes" id="UP001595979">
    <property type="component" value="Unassembled WGS sequence"/>
</dbReference>
<dbReference type="RefSeq" id="WP_380044979.1">
    <property type="nucleotide sequence ID" value="NZ_JBHSOH010000001.1"/>
</dbReference>
<accession>A0ABW1DEI9</accession>